<evidence type="ECO:0008006" key="3">
    <source>
        <dbReference type="Google" id="ProtNLM"/>
    </source>
</evidence>
<gene>
    <name evidence="1" type="ORF">E2F46_01220</name>
</gene>
<keyword evidence="2" id="KW-1185">Reference proteome</keyword>
<dbReference type="EMBL" id="SMTF01000001">
    <property type="protein sequence ID" value="TDK28536.1"/>
    <property type="molecule type" value="Genomic_DNA"/>
</dbReference>
<dbReference type="OrthoDB" id="6058543at2"/>
<evidence type="ECO:0000313" key="2">
    <source>
        <dbReference type="Proteomes" id="UP000294796"/>
    </source>
</evidence>
<dbReference type="Proteomes" id="UP000294796">
    <property type="component" value="Unassembled WGS sequence"/>
</dbReference>
<dbReference type="AlphaFoldDB" id="A0A4R5U495"/>
<name>A0A4R5U495_9GAMM</name>
<dbReference type="Gene3D" id="3.30.70.2330">
    <property type="match status" value="1"/>
</dbReference>
<comment type="caution">
    <text evidence="1">The sequence shown here is derived from an EMBL/GenBank/DDBJ whole genome shotgun (WGS) entry which is preliminary data.</text>
</comment>
<reference evidence="1 2" key="1">
    <citation type="submission" date="2019-03" db="EMBL/GenBank/DDBJ databases">
        <title>Luteimonas zhaokaii sp.nov., isolated from the rectal contents of Plateau pika in Yushu, Qinghai Province, China.</title>
        <authorList>
            <person name="Zhang G."/>
        </authorList>
    </citation>
    <scope>NUCLEOTIDE SEQUENCE [LARGE SCALE GENOMIC DNA]</scope>
    <source>
        <strain evidence="1 2">B9</strain>
    </source>
</reference>
<dbReference type="RefSeq" id="WP_133320357.1">
    <property type="nucleotide sequence ID" value="NZ_SMTF01000001.1"/>
</dbReference>
<organism evidence="1 2">
    <name type="scientific">Luteimonas aestuarii</name>
    <dbReference type="NCBI Taxonomy" id="453837"/>
    <lineage>
        <taxon>Bacteria</taxon>
        <taxon>Pseudomonadati</taxon>
        <taxon>Pseudomonadota</taxon>
        <taxon>Gammaproteobacteria</taxon>
        <taxon>Lysobacterales</taxon>
        <taxon>Lysobacteraceae</taxon>
        <taxon>Luteimonas</taxon>
    </lineage>
</organism>
<evidence type="ECO:0000313" key="1">
    <source>
        <dbReference type="EMBL" id="TDK28536.1"/>
    </source>
</evidence>
<accession>A0A4R5U495</accession>
<protein>
    <recommendedName>
        <fullName evidence="3">HIRAN domain-containing protein</fullName>
    </recommendedName>
</protein>
<proteinExistence type="predicted"/>
<sequence length="240" mass="27028">MSKITVPIWKPTAEYAVKAALTSRFRESLDELAKNRKGTTSRIFTLVVLYPDKNNAVDPNAVLVMTQQAPPKLLGYLPSEVAAEYQKRMVEVGYDHLVSACEAVLSGGLVTTDKTYDYILEVDLDMSTDPHPDHLVIHPEMVRHPADPEFKKDAGGLYRFKCWIPHDAVGHLHPKQRTKGWTTDSWTTVNYYLSNAQDIGLGFKVLSVPKAKHAKAFGEEPVTAVVEDIKRRWVTLRLEK</sequence>